<organism evidence="2 3">
    <name type="scientific">Kalanchoe marnieriana polerovirus</name>
    <dbReference type="NCBI Taxonomy" id="2885086"/>
    <lineage>
        <taxon>Viruses</taxon>
        <taxon>Riboviria</taxon>
        <taxon>Orthornavirae</taxon>
        <taxon>Pisuviricota</taxon>
        <taxon>Pisoniviricetes</taxon>
        <taxon>Sobelivirales</taxon>
        <taxon>Solemoviridae</taxon>
        <taxon>Polerovirus</taxon>
        <taxon>Polerovirus KMPV</taxon>
    </lineage>
</organism>
<gene>
    <name evidence="2" type="primary">ORF3a</name>
</gene>
<reference evidence="2" key="1">
    <citation type="journal article" date="2022" name="Virus Genes">
        <title>Exploration of plant transcriptomes reveals five putative novel poleroviruses and an enamovirus.</title>
        <authorList>
            <person name="Kavi Sidharthan V."/>
            <person name="Nagendran K."/>
            <person name="Baranwal V.K."/>
        </authorList>
    </citation>
    <scope>NUCLEOTIDE SEQUENCE</scope>
    <source>
        <strain evidence="2">Kal mar</strain>
    </source>
</reference>
<evidence type="ECO:0000313" key="2">
    <source>
        <dbReference type="EMBL" id="DAZ87607.1"/>
    </source>
</evidence>
<protein>
    <submittedName>
        <fullName evidence="2">Protein 3a</fullName>
    </submittedName>
</protein>
<feature type="transmembrane region" description="Helical" evidence="1">
    <location>
        <begin position="6"/>
        <end position="28"/>
    </location>
</feature>
<keyword evidence="1" id="KW-0472">Membrane</keyword>
<keyword evidence="1" id="KW-0812">Transmembrane</keyword>
<proteinExistence type="predicted"/>
<dbReference type="Proteomes" id="UP001246859">
    <property type="component" value="Segment"/>
</dbReference>
<keyword evidence="3" id="KW-1185">Reference proteome</keyword>
<accession>A0AAD2KQ58</accession>
<keyword evidence="1" id="KW-1133">Transmembrane helix</keyword>
<evidence type="ECO:0000256" key="1">
    <source>
        <dbReference type="SAM" id="Phobius"/>
    </source>
</evidence>
<dbReference type="EMBL" id="BK059371">
    <property type="protein sequence ID" value="DAZ87607.1"/>
    <property type="molecule type" value="Genomic_RNA"/>
</dbReference>
<sequence>MDYRFLAGFTSGFIASVPISVAGIYLVYLKISAHIRAIVNEYGRG</sequence>
<evidence type="ECO:0000313" key="3">
    <source>
        <dbReference type="Proteomes" id="UP001246859"/>
    </source>
</evidence>
<name>A0AAD2KQ58_9VIRU</name>